<evidence type="ECO:0000313" key="2">
    <source>
        <dbReference type="EMBL" id="RLL95450.1"/>
    </source>
</evidence>
<sequence length="123" mass="13428">MYNLLRNSGNANRIRDRAVKKIASFEVQCAVQLARYMDDLVWYLGHRVLALRGGAEPKGLADGGSDEDSDDGLPYLPMPESHSSSLPGRLSPPSSITNIASDQPKANAVIATTHTLRHEQVEE</sequence>
<evidence type="ECO:0000313" key="3">
    <source>
        <dbReference type="Proteomes" id="UP000215289"/>
    </source>
</evidence>
<proteinExistence type="predicted"/>
<accession>A0A3R7J2D3</accession>
<reference evidence="2 3" key="1">
    <citation type="submission" date="2018-08" db="EMBL/GenBank/DDBJ databases">
        <title>Draft genome sequences of two Aspergillus turcosus clinical strains isolated from bronchoalveolar lavage fluid: one azole-susceptible and the other azole-resistant.</title>
        <authorList>
            <person name="Parent-Michaud M."/>
            <person name="Dufresne P.J."/>
            <person name="Fournier E."/>
            <person name="Martineau C."/>
            <person name="Moreira S."/>
            <person name="Perkins V."/>
            <person name="De Repentigny L."/>
            <person name="Dufresne S.F."/>
        </authorList>
    </citation>
    <scope>NUCLEOTIDE SEQUENCE [LARGE SCALE GENOMIC DNA]</scope>
    <source>
        <strain evidence="2">HMR AF 1038</strain>
    </source>
</reference>
<gene>
    <name evidence="2" type="ORF">CFD26_104628</name>
</gene>
<protein>
    <submittedName>
        <fullName evidence="2">Uncharacterized protein</fullName>
    </submittedName>
</protein>
<dbReference type="EMBL" id="NIDN02000152">
    <property type="protein sequence ID" value="RLL95450.1"/>
    <property type="molecule type" value="Genomic_DNA"/>
</dbReference>
<feature type="region of interest" description="Disordered" evidence="1">
    <location>
        <begin position="55"/>
        <end position="104"/>
    </location>
</feature>
<comment type="caution">
    <text evidence="2">The sequence shown here is derived from an EMBL/GenBank/DDBJ whole genome shotgun (WGS) entry which is preliminary data.</text>
</comment>
<organism evidence="2 3">
    <name type="scientific">Aspergillus turcosus</name>
    <dbReference type="NCBI Taxonomy" id="1245748"/>
    <lineage>
        <taxon>Eukaryota</taxon>
        <taxon>Fungi</taxon>
        <taxon>Dikarya</taxon>
        <taxon>Ascomycota</taxon>
        <taxon>Pezizomycotina</taxon>
        <taxon>Eurotiomycetes</taxon>
        <taxon>Eurotiomycetidae</taxon>
        <taxon>Eurotiales</taxon>
        <taxon>Aspergillaceae</taxon>
        <taxon>Aspergillus</taxon>
        <taxon>Aspergillus subgen. Fumigati</taxon>
    </lineage>
</organism>
<feature type="compositionally biased region" description="Low complexity" evidence="1">
    <location>
        <begin position="81"/>
        <end position="95"/>
    </location>
</feature>
<dbReference type="Proteomes" id="UP000215289">
    <property type="component" value="Unassembled WGS sequence"/>
</dbReference>
<dbReference type="AlphaFoldDB" id="A0A3R7J2D3"/>
<evidence type="ECO:0000256" key="1">
    <source>
        <dbReference type="SAM" id="MobiDB-lite"/>
    </source>
</evidence>
<name>A0A3R7J2D3_9EURO</name>
<keyword evidence="3" id="KW-1185">Reference proteome</keyword>